<comment type="pathway">
    <text evidence="4">Cofactor biosynthesis; (R)-pantothenate biosynthesis; (R)-pantoate from 3-methyl-2-oxobutanoate: step 2/2.</text>
</comment>
<keyword evidence="3 4" id="KW-0560">Oxidoreductase</keyword>
<keyword evidence="2 4" id="KW-0521">NADP</keyword>
<dbReference type="Proteomes" id="UP001219901">
    <property type="component" value="Chromosome"/>
</dbReference>
<name>A0AAJ5ZFB9_9CHLR</name>
<dbReference type="GO" id="GO:0005737">
    <property type="term" value="C:cytoplasm"/>
    <property type="evidence" value="ECO:0007669"/>
    <property type="project" value="TreeGrafter"/>
</dbReference>
<feature type="domain" description="Ketopantoate reductase C-terminal" evidence="6">
    <location>
        <begin position="179"/>
        <end position="300"/>
    </location>
</feature>
<comment type="function">
    <text evidence="4">Catalyzes the NADPH-dependent reduction of ketopantoate into pantoic acid.</text>
</comment>
<evidence type="ECO:0000256" key="2">
    <source>
        <dbReference type="ARBA" id="ARBA00022857"/>
    </source>
</evidence>
<proteinExistence type="inferred from homology"/>
<dbReference type="Gene3D" id="3.40.50.720">
    <property type="entry name" value="NAD(P)-binding Rossmann-like Domain"/>
    <property type="match status" value="1"/>
</dbReference>
<evidence type="ECO:0000313" key="8">
    <source>
        <dbReference type="EMBL" id="WFG40149.1"/>
    </source>
</evidence>
<evidence type="ECO:0000313" key="7">
    <source>
        <dbReference type="EMBL" id="MDG0867475.1"/>
    </source>
</evidence>
<evidence type="ECO:0000256" key="4">
    <source>
        <dbReference type="RuleBase" id="RU362068"/>
    </source>
</evidence>
<dbReference type="InterPro" id="IPR036291">
    <property type="entry name" value="NAD(P)-bd_dom_sf"/>
</dbReference>
<dbReference type="InterPro" id="IPR013752">
    <property type="entry name" value="KPA_reductase"/>
</dbReference>
<evidence type="ECO:0000256" key="3">
    <source>
        <dbReference type="ARBA" id="ARBA00023002"/>
    </source>
</evidence>
<dbReference type="SUPFAM" id="SSF51735">
    <property type="entry name" value="NAD(P)-binding Rossmann-fold domains"/>
    <property type="match status" value="1"/>
</dbReference>
<feature type="domain" description="Ketopantoate reductase N-terminal" evidence="5">
    <location>
        <begin position="5"/>
        <end position="153"/>
    </location>
</feature>
<dbReference type="GO" id="GO:0008677">
    <property type="term" value="F:2-dehydropantoate 2-reductase activity"/>
    <property type="evidence" value="ECO:0007669"/>
    <property type="project" value="UniProtKB-EC"/>
</dbReference>
<dbReference type="SUPFAM" id="SSF48179">
    <property type="entry name" value="6-phosphogluconate dehydrogenase C-terminal domain-like"/>
    <property type="match status" value="1"/>
</dbReference>
<dbReference type="InterPro" id="IPR013328">
    <property type="entry name" value="6PGD_dom2"/>
</dbReference>
<dbReference type="NCBIfam" id="TIGR00745">
    <property type="entry name" value="apbA_panE"/>
    <property type="match status" value="1"/>
</dbReference>
<reference evidence="9" key="3">
    <citation type="submission" date="2023-06" db="EMBL/GenBank/DDBJ databases">
        <title>Pangenomics reveal diversification of enzyme families and niche specialization in globally abundant SAR202 bacteria.</title>
        <authorList>
            <person name="Saw J.H.W."/>
        </authorList>
    </citation>
    <scope>NUCLEOTIDE SEQUENCE [LARGE SCALE GENOMIC DNA]</scope>
    <source>
        <strain evidence="9">JH1073</strain>
    </source>
</reference>
<evidence type="ECO:0000256" key="1">
    <source>
        <dbReference type="ARBA" id="ARBA00007870"/>
    </source>
</evidence>
<dbReference type="PANTHER" id="PTHR21708">
    <property type="entry name" value="PROBABLE 2-DEHYDROPANTOATE 2-REDUCTASE"/>
    <property type="match status" value="1"/>
</dbReference>
<comment type="similarity">
    <text evidence="1 4">Belongs to the ketopantoate reductase family.</text>
</comment>
<dbReference type="EC" id="1.1.1.169" evidence="4"/>
<dbReference type="InterPro" id="IPR051402">
    <property type="entry name" value="KPR-Related"/>
</dbReference>
<dbReference type="Proteomes" id="UP001321249">
    <property type="component" value="Unassembled WGS sequence"/>
</dbReference>
<keyword evidence="4" id="KW-0566">Pantothenate biosynthesis</keyword>
<accession>A0AAJ5ZFB9</accession>
<sequence>MAMRIAVMGAGAVGGYFGGLLANQGEDVVLIARGAHKDAIAKNGLQVDSHWGSFNVKVDVTDDPATVGEVDLVLHCIKLYSNAESFPTMKGLIGENTNILTIQNGATAGEILGKEFGDKHVLQGATYIETGIAAPGHIHQSGSTAMIEFGEADGSQTDRTEAIKKLFSREGMQVAVSTNIVDTLWTKMVSVGAIGSVMAASRASFVEVLASPHGEHTVRTVMEEIVAVGQSQGVNFPPRCVDGKMEDAIGEAEETQASLQYDLDHGKPLELDDILGAVVRIGRDAGVPVPASAALVTVLDKFKQGS</sequence>
<organism evidence="8 9">
    <name type="scientific">Candidatus Lucifugimonas marina</name>
    <dbReference type="NCBI Taxonomy" id="3038979"/>
    <lineage>
        <taxon>Bacteria</taxon>
        <taxon>Bacillati</taxon>
        <taxon>Chloroflexota</taxon>
        <taxon>Dehalococcoidia</taxon>
        <taxon>SAR202 cluster</taxon>
        <taxon>Candidatus Lucifugimonadales</taxon>
        <taxon>Candidatus Lucifugimonadaceae</taxon>
        <taxon>Candidatus Lucifugimonas</taxon>
    </lineage>
</organism>
<dbReference type="Pfam" id="PF08546">
    <property type="entry name" value="ApbA_C"/>
    <property type="match status" value="1"/>
</dbReference>
<dbReference type="Pfam" id="PF02558">
    <property type="entry name" value="ApbA"/>
    <property type="match status" value="1"/>
</dbReference>
<evidence type="ECO:0000313" key="9">
    <source>
        <dbReference type="Proteomes" id="UP001219901"/>
    </source>
</evidence>
<reference evidence="8" key="2">
    <citation type="journal article" date="2023" name="Nat. Commun.">
        <title>Cultivation of marine bacteria of the SAR202 clade.</title>
        <authorList>
            <person name="Lim Y."/>
            <person name="Seo J.H."/>
            <person name="Giovannoni S.J."/>
            <person name="Kang I."/>
            <person name="Cho J.C."/>
        </authorList>
    </citation>
    <scope>NUCLEOTIDE SEQUENCE</scope>
    <source>
        <strain evidence="8">JH1073</strain>
    </source>
</reference>
<reference evidence="9 10" key="1">
    <citation type="submission" date="2019-11" db="EMBL/GenBank/DDBJ databases">
        <authorList>
            <person name="Cho J.-C."/>
        </authorList>
    </citation>
    <scope>NUCLEOTIDE SEQUENCE [LARGE SCALE GENOMIC DNA]</scope>
    <source>
        <strain evidence="8 9">JH1073</strain>
        <strain evidence="7 10">JH702</strain>
    </source>
</reference>
<dbReference type="InterPro" id="IPR003710">
    <property type="entry name" value="ApbA"/>
</dbReference>
<protein>
    <recommendedName>
        <fullName evidence="4">2-dehydropantoate 2-reductase</fullName>
        <ecNumber evidence="4">1.1.1.169</ecNumber>
    </recommendedName>
    <alternativeName>
        <fullName evidence="4">Ketopantoate reductase</fullName>
    </alternativeName>
</protein>
<dbReference type="PANTHER" id="PTHR21708:SF26">
    <property type="entry name" value="2-DEHYDROPANTOATE 2-REDUCTASE"/>
    <property type="match status" value="1"/>
</dbReference>
<dbReference type="InterPro" id="IPR008927">
    <property type="entry name" value="6-PGluconate_DH-like_C_sf"/>
</dbReference>
<dbReference type="FunFam" id="3.40.50.720:FF:000307">
    <property type="entry name" value="2-dehydropantoate 2-reductase"/>
    <property type="match status" value="1"/>
</dbReference>
<keyword evidence="9" id="KW-1185">Reference proteome</keyword>
<evidence type="ECO:0000259" key="6">
    <source>
        <dbReference type="Pfam" id="PF08546"/>
    </source>
</evidence>
<dbReference type="Gene3D" id="1.10.1040.10">
    <property type="entry name" value="N-(1-d-carboxylethyl)-l-norvaline Dehydrogenase, domain 2"/>
    <property type="match status" value="1"/>
</dbReference>
<dbReference type="GO" id="GO:0015940">
    <property type="term" value="P:pantothenate biosynthetic process"/>
    <property type="evidence" value="ECO:0007669"/>
    <property type="project" value="UniProtKB-KW"/>
</dbReference>
<dbReference type="InterPro" id="IPR013332">
    <property type="entry name" value="KPR_N"/>
</dbReference>
<gene>
    <name evidence="7" type="ORF">GKO46_10405</name>
    <name evidence="8" type="ORF">GKO48_11135</name>
</gene>
<dbReference type="EMBL" id="WMBE01000003">
    <property type="protein sequence ID" value="MDG0867475.1"/>
    <property type="molecule type" value="Genomic_DNA"/>
</dbReference>
<dbReference type="AlphaFoldDB" id="A0AAJ5ZFB9"/>
<evidence type="ECO:0000259" key="5">
    <source>
        <dbReference type="Pfam" id="PF02558"/>
    </source>
</evidence>
<dbReference type="EMBL" id="CP046147">
    <property type="protein sequence ID" value="WFG40149.1"/>
    <property type="molecule type" value="Genomic_DNA"/>
</dbReference>
<comment type="catalytic activity">
    <reaction evidence="4">
        <text>(R)-pantoate + NADP(+) = 2-dehydropantoate + NADPH + H(+)</text>
        <dbReference type="Rhea" id="RHEA:16233"/>
        <dbReference type="ChEBI" id="CHEBI:11561"/>
        <dbReference type="ChEBI" id="CHEBI:15378"/>
        <dbReference type="ChEBI" id="CHEBI:15980"/>
        <dbReference type="ChEBI" id="CHEBI:57783"/>
        <dbReference type="ChEBI" id="CHEBI:58349"/>
        <dbReference type="EC" id="1.1.1.169"/>
    </reaction>
</comment>
<evidence type="ECO:0000313" key="10">
    <source>
        <dbReference type="Proteomes" id="UP001321249"/>
    </source>
</evidence>